<dbReference type="InterPro" id="IPR007627">
    <property type="entry name" value="RNA_pol_sigma70_r2"/>
</dbReference>
<dbReference type="SUPFAM" id="SSF88946">
    <property type="entry name" value="Sigma2 domain of RNA polymerase sigma factors"/>
    <property type="match status" value="1"/>
</dbReference>
<dbReference type="InterPro" id="IPR039425">
    <property type="entry name" value="RNA_pol_sigma-70-like"/>
</dbReference>
<dbReference type="InterPro" id="IPR013325">
    <property type="entry name" value="RNA_pol_sigma_r2"/>
</dbReference>
<protein>
    <submittedName>
        <fullName evidence="7">Scr1 family TA system antitoxin-like transcriptional regulator</fullName>
    </submittedName>
</protein>
<keyword evidence="4" id="KW-0804">Transcription</keyword>
<dbReference type="RefSeq" id="WP_319968446.1">
    <property type="nucleotide sequence ID" value="NZ_JAXAVW010000020.1"/>
</dbReference>
<reference evidence="7 8" key="2">
    <citation type="submission" date="2023-11" db="EMBL/GenBank/DDBJ databases">
        <authorList>
            <person name="Lara A.C."/>
            <person name="Chronakova A."/>
        </authorList>
    </citation>
    <scope>NUCLEOTIDE SEQUENCE [LARGE SCALE GENOMIC DNA]</scope>
    <source>
        <strain evidence="7 8">BCCO 10_0856</strain>
    </source>
</reference>
<evidence type="ECO:0000313" key="7">
    <source>
        <dbReference type="EMBL" id="MDX8033420.1"/>
    </source>
</evidence>
<dbReference type="Pfam" id="PF04542">
    <property type="entry name" value="Sigma70_r2"/>
    <property type="match status" value="1"/>
</dbReference>
<keyword evidence="3" id="KW-0238">DNA-binding</keyword>
<dbReference type="InterPro" id="IPR043917">
    <property type="entry name" value="DUF5753"/>
</dbReference>
<dbReference type="Proteomes" id="UP001285521">
    <property type="component" value="Unassembled WGS sequence"/>
</dbReference>
<dbReference type="Gene3D" id="1.10.1740.10">
    <property type="match status" value="1"/>
</dbReference>
<reference evidence="7 8" key="1">
    <citation type="submission" date="2023-11" db="EMBL/GenBank/DDBJ databases">
        <title>Lentzea sokolovensis, sp. nov., Lentzea kristufkii, sp. nov., and Lentzea miocenensis, sp. nov., rare actinobacteria from Sokolov Coal Basin, Miocene lacustrine sediment, Czech Republic.</title>
        <authorList>
            <person name="Lara A."/>
            <person name="Kotroba L."/>
            <person name="Nouioui I."/>
            <person name="Neumann-Schaal M."/>
            <person name="Mast Y."/>
            <person name="Chronakova A."/>
        </authorList>
    </citation>
    <scope>NUCLEOTIDE SEQUENCE [LARGE SCALE GENOMIC DNA]</scope>
    <source>
        <strain evidence="7 8">BCCO 10_0856</strain>
    </source>
</reference>
<evidence type="ECO:0000259" key="5">
    <source>
        <dbReference type="Pfam" id="PF04542"/>
    </source>
</evidence>
<evidence type="ECO:0000259" key="6">
    <source>
        <dbReference type="Pfam" id="PF19054"/>
    </source>
</evidence>
<accession>A0ABU4T5H1</accession>
<feature type="domain" description="RNA polymerase sigma-70 region 2" evidence="5">
    <location>
        <begin position="17"/>
        <end position="77"/>
    </location>
</feature>
<dbReference type="PANTHER" id="PTHR43133:SF50">
    <property type="entry name" value="ECF RNA POLYMERASE SIGMA FACTOR SIGM"/>
    <property type="match status" value="1"/>
</dbReference>
<keyword evidence="8" id="KW-1185">Reference proteome</keyword>
<name>A0ABU4T5H1_9PSEU</name>
<dbReference type="EMBL" id="JAXAVW010000020">
    <property type="protein sequence ID" value="MDX8033420.1"/>
    <property type="molecule type" value="Genomic_DNA"/>
</dbReference>
<evidence type="ECO:0000256" key="1">
    <source>
        <dbReference type="ARBA" id="ARBA00023015"/>
    </source>
</evidence>
<feature type="domain" description="DUF5753" evidence="6">
    <location>
        <begin position="88"/>
        <end position="230"/>
    </location>
</feature>
<evidence type="ECO:0000256" key="3">
    <source>
        <dbReference type="ARBA" id="ARBA00023125"/>
    </source>
</evidence>
<evidence type="ECO:0000256" key="2">
    <source>
        <dbReference type="ARBA" id="ARBA00023082"/>
    </source>
</evidence>
<keyword evidence="1" id="KW-0805">Transcription regulation</keyword>
<sequence length="236" mass="26050">MRSVRGGQTSPVRVQELFDQHYLGLVRIAASVVGDRETAEDVVQDVFAALPSNMDNPRGYLTTAVFNKSRSVLRRRKVALRYRVVPDQPPAESADQHALRADERERVLAAIRGLPDRQRQVTLVLHENAVFTIAGDRETTASQARHALDLAERGMIALRLVERETPLTMALLMPFTIFVEAGTGEISAWNDSLTDTTRADKPGSVDHLVAAFEDVLDKSLPSEASLARLANLVTQL</sequence>
<gene>
    <name evidence="7" type="ORF">SK803_24645</name>
</gene>
<organism evidence="7 8">
    <name type="scientific">Lentzea miocenica</name>
    <dbReference type="NCBI Taxonomy" id="3095431"/>
    <lineage>
        <taxon>Bacteria</taxon>
        <taxon>Bacillati</taxon>
        <taxon>Actinomycetota</taxon>
        <taxon>Actinomycetes</taxon>
        <taxon>Pseudonocardiales</taxon>
        <taxon>Pseudonocardiaceae</taxon>
        <taxon>Lentzea</taxon>
    </lineage>
</organism>
<proteinExistence type="predicted"/>
<keyword evidence="2" id="KW-0731">Sigma factor</keyword>
<evidence type="ECO:0000313" key="8">
    <source>
        <dbReference type="Proteomes" id="UP001285521"/>
    </source>
</evidence>
<dbReference type="Pfam" id="PF19054">
    <property type="entry name" value="DUF5753"/>
    <property type="match status" value="1"/>
</dbReference>
<evidence type="ECO:0000256" key="4">
    <source>
        <dbReference type="ARBA" id="ARBA00023163"/>
    </source>
</evidence>
<comment type="caution">
    <text evidence="7">The sequence shown here is derived from an EMBL/GenBank/DDBJ whole genome shotgun (WGS) entry which is preliminary data.</text>
</comment>
<dbReference type="PANTHER" id="PTHR43133">
    <property type="entry name" value="RNA POLYMERASE ECF-TYPE SIGMA FACTO"/>
    <property type="match status" value="1"/>
</dbReference>